<dbReference type="InterPro" id="IPR010618">
    <property type="entry name" value="RPF"/>
</dbReference>
<dbReference type="Gene3D" id="1.10.530.10">
    <property type="match status" value="1"/>
</dbReference>
<feature type="chain" id="PRO_5045910669" description="LysM domain-containing protein" evidence="4">
    <location>
        <begin position="36"/>
        <end position="266"/>
    </location>
</feature>
<feature type="region of interest" description="Disordered" evidence="3">
    <location>
        <begin position="140"/>
        <end position="208"/>
    </location>
</feature>
<dbReference type="PROSITE" id="PS51782">
    <property type="entry name" value="LYSM"/>
    <property type="match status" value="1"/>
</dbReference>
<name>A0ABQ3E7Y5_9ACTN</name>
<organism evidence="6 7">
    <name type="scientific">Streptomyces chryseus</name>
    <dbReference type="NCBI Taxonomy" id="68186"/>
    <lineage>
        <taxon>Bacteria</taxon>
        <taxon>Bacillati</taxon>
        <taxon>Actinomycetota</taxon>
        <taxon>Actinomycetes</taxon>
        <taxon>Kitasatosporales</taxon>
        <taxon>Streptomycetaceae</taxon>
        <taxon>Streptomyces</taxon>
    </lineage>
</organism>
<keyword evidence="2" id="KW-0378">Hydrolase</keyword>
<keyword evidence="4" id="KW-0732">Signal</keyword>
<evidence type="ECO:0000256" key="2">
    <source>
        <dbReference type="ARBA" id="ARBA00022801"/>
    </source>
</evidence>
<dbReference type="CDD" id="cd00118">
    <property type="entry name" value="LysM"/>
    <property type="match status" value="1"/>
</dbReference>
<dbReference type="CDD" id="cd13925">
    <property type="entry name" value="RPF"/>
    <property type="match status" value="1"/>
</dbReference>
<feature type="signal peptide" evidence="4">
    <location>
        <begin position="1"/>
        <end position="35"/>
    </location>
</feature>
<evidence type="ECO:0000313" key="6">
    <source>
        <dbReference type="EMBL" id="GHB29136.1"/>
    </source>
</evidence>
<dbReference type="EMBL" id="BMVO01000033">
    <property type="protein sequence ID" value="GHB29136.1"/>
    <property type="molecule type" value="Genomic_DNA"/>
</dbReference>
<keyword evidence="7" id="KW-1185">Reference proteome</keyword>
<proteinExistence type="inferred from homology"/>
<gene>
    <name evidence="6" type="ORF">GCM10010346_60840</name>
</gene>
<dbReference type="InterPro" id="IPR036779">
    <property type="entry name" value="LysM_dom_sf"/>
</dbReference>
<evidence type="ECO:0000259" key="5">
    <source>
        <dbReference type="PROSITE" id="PS51782"/>
    </source>
</evidence>
<feature type="domain" description="LysM" evidence="5">
    <location>
        <begin position="215"/>
        <end position="264"/>
    </location>
</feature>
<dbReference type="SUPFAM" id="SSF53955">
    <property type="entry name" value="Lysozyme-like"/>
    <property type="match status" value="1"/>
</dbReference>
<dbReference type="PANTHER" id="PTHR34700">
    <property type="entry name" value="POTASSIUM BINDING PROTEIN KBP"/>
    <property type="match status" value="1"/>
</dbReference>
<evidence type="ECO:0000256" key="1">
    <source>
        <dbReference type="ARBA" id="ARBA00010830"/>
    </source>
</evidence>
<dbReference type="SMART" id="SM00257">
    <property type="entry name" value="LysM"/>
    <property type="match status" value="1"/>
</dbReference>
<evidence type="ECO:0000256" key="4">
    <source>
        <dbReference type="SAM" id="SignalP"/>
    </source>
</evidence>
<evidence type="ECO:0000313" key="7">
    <source>
        <dbReference type="Proteomes" id="UP000599437"/>
    </source>
</evidence>
<dbReference type="Pfam" id="PF06737">
    <property type="entry name" value="Transglycosylas"/>
    <property type="match status" value="1"/>
</dbReference>
<dbReference type="PANTHER" id="PTHR34700:SF4">
    <property type="entry name" value="PHAGE-LIKE ELEMENT PBSX PROTEIN XKDP"/>
    <property type="match status" value="1"/>
</dbReference>
<comment type="similarity">
    <text evidence="1">Belongs to the transglycosylase family. Rpf subfamily.</text>
</comment>
<protein>
    <recommendedName>
        <fullName evidence="5">LysM domain-containing protein</fullName>
    </recommendedName>
</protein>
<dbReference type="Pfam" id="PF01476">
    <property type="entry name" value="LysM"/>
    <property type="match status" value="1"/>
</dbReference>
<dbReference type="Proteomes" id="UP000599437">
    <property type="component" value="Unassembled WGS sequence"/>
</dbReference>
<feature type="compositionally biased region" description="Low complexity" evidence="3">
    <location>
        <begin position="151"/>
        <end position="204"/>
    </location>
</feature>
<reference evidence="7" key="1">
    <citation type="journal article" date="2019" name="Int. J. Syst. Evol. Microbiol.">
        <title>The Global Catalogue of Microorganisms (GCM) 10K type strain sequencing project: providing services to taxonomists for standard genome sequencing and annotation.</title>
        <authorList>
            <consortium name="The Broad Institute Genomics Platform"/>
            <consortium name="The Broad Institute Genome Sequencing Center for Infectious Disease"/>
            <person name="Wu L."/>
            <person name="Ma J."/>
        </authorList>
    </citation>
    <scope>NUCLEOTIDE SEQUENCE [LARGE SCALE GENOMIC DNA]</scope>
    <source>
        <strain evidence="7">JCM 4737</strain>
    </source>
</reference>
<dbReference type="Gene3D" id="3.10.350.10">
    <property type="entry name" value="LysM domain"/>
    <property type="match status" value="1"/>
</dbReference>
<dbReference type="InterPro" id="IPR018392">
    <property type="entry name" value="LysM"/>
</dbReference>
<dbReference type="InterPro" id="IPR023346">
    <property type="entry name" value="Lysozyme-like_dom_sf"/>
</dbReference>
<evidence type="ECO:0000256" key="3">
    <source>
        <dbReference type="SAM" id="MobiDB-lite"/>
    </source>
</evidence>
<dbReference type="SUPFAM" id="SSF54106">
    <property type="entry name" value="LysM domain"/>
    <property type="match status" value="1"/>
</dbReference>
<comment type="caution">
    <text evidence="6">The sequence shown here is derived from an EMBL/GenBank/DDBJ whole genome shotgun (WGS) entry which is preliminary data.</text>
</comment>
<dbReference type="InterPro" id="IPR052196">
    <property type="entry name" value="Bact_Kbp"/>
</dbReference>
<sequence>MSPSPFAKRSVQTVLSLMLVLLSALGLAGQSTASAATRSAAPQAAPQSGALHSVLPQSVLPQSVLPRTAPARPDWESIAACESNGRWNINTGNGYYGGLQFAPSTWRAYGGHHYAPRADLATRSQQIAVATRVAQDRGLSAWPNCGRRHSASSSSSSSTGTASGTSGSGVTAAQPQRQFQPQVQPQPRIQPQRQAQPPAAVPAPSRGSHEAIASQTYVVQPGDCLSVIADRADVRGGTQALYELNRHKLDEGPDRIYPGQRLRLHA</sequence>
<accession>A0ABQ3E7Y5</accession>